<dbReference type="InterPro" id="IPR037523">
    <property type="entry name" value="VOC_core"/>
</dbReference>
<gene>
    <name evidence="2" type="ORF">PAECIP111802_01211</name>
</gene>
<evidence type="ECO:0000313" key="2">
    <source>
        <dbReference type="EMBL" id="CAG7626052.1"/>
    </source>
</evidence>
<reference evidence="2 3" key="1">
    <citation type="submission" date="2021-06" db="EMBL/GenBank/DDBJ databases">
        <authorList>
            <person name="Criscuolo A."/>
        </authorList>
    </citation>
    <scope>NUCLEOTIDE SEQUENCE [LARGE SCALE GENOMIC DNA]</scope>
    <source>
        <strain evidence="3">CIP 111802</strain>
    </source>
</reference>
<dbReference type="EMBL" id="CAJVCE010000003">
    <property type="protein sequence ID" value="CAG7626052.1"/>
    <property type="molecule type" value="Genomic_DNA"/>
</dbReference>
<comment type="caution">
    <text evidence="2">The sequence shown here is derived from an EMBL/GenBank/DDBJ whole genome shotgun (WGS) entry which is preliminary data.</text>
</comment>
<dbReference type="CDD" id="cd06587">
    <property type="entry name" value="VOC"/>
    <property type="match status" value="1"/>
</dbReference>
<proteinExistence type="predicted"/>
<evidence type="ECO:0000313" key="3">
    <source>
        <dbReference type="Proteomes" id="UP000730618"/>
    </source>
</evidence>
<protein>
    <recommendedName>
        <fullName evidence="1">VOC domain-containing protein</fullName>
    </recommendedName>
</protein>
<dbReference type="Pfam" id="PF00903">
    <property type="entry name" value="Glyoxalase"/>
    <property type="match status" value="1"/>
</dbReference>
<dbReference type="RefSeq" id="WP_218097571.1">
    <property type="nucleotide sequence ID" value="NZ_CAJVCE010000003.1"/>
</dbReference>
<dbReference type="Proteomes" id="UP000730618">
    <property type="component" value="Unassembled WGS sequence"/>
</dbReference>
<sequence length="153" mass="17284">MSDQINFLEAFPTNRETAIIKKLLIVEIPVTNMQRAIEFYAGQLGFYINLSKNPPSIWEDSREVFMYPTEGIKIMLWQTEGNERLGFTRDGKPHHFLILEIGEPAEVVRNKLIASGVKVGEILGEIADLGGCGKAFDVWDPDGNILRLCYRPS</sequence>
<organism evidence="2 3">
    <name type="scientific">Paenibacillus allorhizosphaerae</name>
    <dbReference type="NCBI Taxonomy" id="2849866"/>
    <lineage>
        <taxon>Bacteria</taxon>
        <taxon>Bacillati</taxon>
        <taxon>Bacillota</taxon>
        <taxon>Bacilli</taxon>
        <taxon>Bacillales</taxon>
        <taxon>Paenibacillaceae</taxon>
        <taxon>Paenibacillus</taxon>
    </lineage>
</organism>
<accession>A0ABM8VD05</accession>
<evidence type="ECO:0000259" key="1">
    <source>
        <dbReference type="PROSITE" id="PS51819"/>
    </source>
</evidence>
<dbReference type="PROSITE" id="PS51819">
    <property type="entry name" value="VOC"/>
    <property type="match status" value="1"/>
</dbReference>
<keyword evidence="3" id="KW-1185">Reference proteome</keyword>
<dbReference type="InterPro" id="IPR004360">
    <property type="entry name" value="Glyas_Fos-R_dOase_dom"/>
</dbReference>
<feature type="domain" description="VOC" evidence="1">
    <location>
        <begin position="22"/>
        <end position="151"/>
    </location>
</feature>
<name>A0ABM8VD05_9BACL</name>